<keyword evidence="5 6" id="KW-0472">Membrane</keyword>
<evidence type="ECO:0000256" key="2">
    <source>
        <dbReference type="ARBA" id="ARBA00022475"/>
    </source>
</evidence>
<feature type="transmembrane region" description="Helical" evidence="6">
    <location>
        <begin position="120"/>
        <end position="141"/>
    </location>
</feature>
<sequence length="209" mass="22996">MSLAVWFSLLTASVVISFTPGAGAINTMSNAMNQGWRRSIWGIVGQQIALIVHVAVVAAGVGLLVSRSEVLFNGIRYAGAAYLVFLGIRLILTKPAVVVDDVPVPVDSRESHWSMIRRGFWVNLLNPKAIVFFLAFIPQFVRLDEPPLPQYLTLIVTVIVVDVIVMWGFFAAAARPFRRLTRTARGQRVLNTVFGTLFIVVAAILVLLH</sequence>
<keyword evidence="4 6" id="KW-1133">Transmembrane helix</keyword>
<dbReference type="GeneID" id="87015771"/>
<keyword evidence="2" id="KW-1003">Cell membrane</keyword>
<evidence type="ECO:0000256" key="5">
    <source>
        <dbReference type="ARBA" id="ARBA00023136"/>
    </source>
</evidence>
<evidence type="ECO:0000313" key="7">
    <source>
        <dbReference type="EMBL" id="WEF22730.1"/>
    </source>
</evidence>
<organism evidence="7 8">
    <name type="scientific">Microbacterium maritypicum</name>
    <name type="common">Microbacterium liquefaciens</name>
    <dbReference type="NCBI Taxonomy" id="33918"/>
    <lineage>
        <taxon>Bacteria</taxon>
        <taxon>Bacillati</taxon>
        <taxon>Actinomycetota</taxon>
        <taxon>Actinomycetes</taxon>
        <taxon>Micrococcales</taxon>
        <taxon>Microbacteriaceae</taxon>
        <taxon>Microbacterium</taxon>
    </lineage>
</organism>
<feature type="transmembrane region" description="Helical" evidence="6">
    <location>
        <begin position="153"/>
        <end position="177"/>
    </location>
</feature>
<dbReference type="GO" id="GO:0042970">
    <property type="term" value="F:homoserine transmembrane transporter activity"/>
    <property type="evidence" value="ECO:0007669"/>
    <property type="project" value="TreeGrafter"/>
</dbReference>
<feature type="transmembrane region" description="Helical" evidence="6">
    <location>
        <begin position="189"/>
        <end position="208"/>
    </location>
</feature>
<name>A0AAJ5VEH8_MICMQ</name>
<dbReference type="EMBL" id="CP118606">
    <property type="protein sequence ID" value="WEF22730.1"/>
    <property type="molecule type" value="Genomic_DNA"/>
</dbReference>
<keyword evidence="3 6" id="KW-0812">Transmembrane</keyword>
<gene>
    <name evidence="7" type="ORF">PWF71_08720</name>
</gene>
<evidence type="ECO:0000313" key="8">
    <source>
        <dbReference type="Proteomes" id="UP001214756"/>
    </source>
</evidence>
<dbReference type="AlphaFoldDB" id="A0AAJ5VEH8"/>
<dbReference type="PANTHER" id="PTHR30086:SF14">
    <property type="entry name" value="HOMOSERINE_HOMOSERINE LACTONE EFFLUX PROTEIN"/>
    <property type="match status" value="1"/>
</dbReference>
<dbReference type="RefSeq" id="WP_017830682.1">
    <property type="nucleotide sequence ID" value="NZ_CBDRLE010000001.1"/>
</dbReference>
<evidence type="ECO:0000256" key="3">
    <source>
        <dbReference type="ARBA" id="ARBA00022692"/>
    </source>
</evidence>
<comment type="subcellular location">
    <subcellularLocation>
        <location evidence="1">Cell membrane</location>
        <topology evidence="1">Multi-pass membrane protein</topology>
    </subcellularLocation>
</comment>
<dbReference type="PIRSF" id="PIRSF006324">
    <property type="entry name" value="LeuE"/>
    <property type="match status" value="1"/>
</dbReference>
<protein>
    <submittedName>
        <fullName evidence="7">LysE family transporter</fullName>
    </submittedName>
</protein>
<evidence type="ECO:0000256" key="6">
    <source>
        <dbReference type="SAM" id="Phobius"/>
    </source>
</evidence>
<evidence type="ECO:0000256" key="4">
    <source>
        <dbReference type="ARBA" id="ARBA00022989"/>
    </source>
</evidence>
<accession>A0AAJ5VEH8</accession>
<feature type="transmembrane region" description="Helical" evidence="6">
    <location>
        <begin position="40"/>
        <end position="66"/>
    </location>
</feature>
<reference evidence="7" key="1">
    <citation type="submission" date="2023-02" db="EMBL/GenBank/DDBJ databases">
        <title>Genome sequence of Microbacterium liquefaciens B1075.</title>
        <authorList>
            <person name="Cao J."/>
            <person name="Li X."/>
        </authorList>
    </citation>
    <scope>NUCLEOTIDE SEQUENCE</scope>
    <source>
        <strain evidence="7">B1075</strain>
    </source>
</reference>
<proteinExistence type="predicted"/>
<dbReference type="InterPro" id="IPR001123">
    <property type="entry name" value="LeuE-type"/>
</dbReference>
<evidence type="ECO:0000256" key="1">
    <source>
        <dbReference type="ARBA" id="ARBA00004651"/>
    </source>
</evidence>
<dbReference type="Proteomes" id="UP001214756">
    <property type="component" value="Chromosome"/>
</dbReference>
<dbReference type="PANTHER" id="PTHR30086">
    <property type="entry name" value="ARGININE EXPORTER PROTEIN ARGO"/>
    <property type="match status" value="1"/>
</dbReference>
<dbReference type="GO" id="GO:0005886">
    <property type="term" value="C:plasma membrane"/>
    <property type="evidence" value="ECO:0007669"/>
    <property type="project" value="UniProtKB-SubCell"/>
</dbReference>
<dbReference type="Pfam" id="PF01810">
    <property type="entry name" value="LysE"/>
    <property type="match status" value="1"/>
</dbReference>